<proteinExistence type="predicted"/>
<keyword evidence="2" id="KW-1185">Reference proteome</keyword>
<dbReference type="Proteomes" id="UP000799118">
    <property type="component" value="Unassembled WGS sequence"/>
</dbReference>
<protein>
    <submittedName>
        <fullName evidence="1">Uncharacterized protein</fullName>
    </submittedName>
</protein>
<evidence type="ECO:0000313" key="1">
    <source>
        <dbReference type="EMBL" id="KAE9400126.1"/>
    </source>
</evidence>
<sequence length="102" mass="11085">MAMKDLAFLLANLARDLFRDGSQNIALAALSFSIDLGNVVGFVAFTNVDIGLFDSIGRNTAYQSTPSCQNSFFTTSPLNHRLLDSPYVVAETLAVVRRLAQV</sequence>
<gene>
    <name evidence="1" type="ORF">BT96DRAFT_919673</name>
</gene>
<accession>A0A6A4HPW4</accession>
<name>A0A6A4HPW4_9AGAR</name>
<dbReference type="AlphaFoldDB" id="A0A6A4HPW4"/>
<evidence type="ECO:0000313" key="2">
    <source>
        <dbReference type="Proteomes" id="UP000799118"/>
    </source>
</evidence>
<reference evidence="1" key="1">
    <citation type="journal article" date="2019" name="Environ. Microbiol.">
        <title>Fungal ecological strategies reflected in gene transcription - a case study of two litter decomposers.</title>
        <authorList>
            <person name="Barbi F."/>
            <person name="Kohler A."/>
            <person name="Barry K."/>
            <person name="Baskaran P."/>
            <person name="Daum C."/>
            <person name="Fauchery L."/>
            <person name="Ihrmark K."/>
            <person name="Kuo A."/>
            <person name="LaButti K."/>
            <person name="Lipzen A."/>
            <person name="Morin E."/>
            <person name="Grigoriev I.V."/>
            <person name="Henrissat B."/>
            <person name="Lindahl B."/>
            <person name="Martin F."/>
        </authorList>
    </citation>
    <scope>NUCLEOTIDE SEQUENCE</scope>
    <source>
        <strain evidence="1">JB14</strain>
    </source>
</reference>
<dbReference type="EMBL" id="ML769460">
    <property type="protein sequence ID" value="KAE9400126.1"/>
    <property type="molecule type" value="Genomic_DNA"/>
</dbReference>
<organism evidence="1 2">
    <name type="scientific">Gymnopus androsaceus JB14</name>
    <dbReference type="NCBI Taxonomy" id="1447944"/>
    <lineage>
        <taxon>Eukaryota</taxon>
        <taxon>Fungi</taxon>
        <taxon>Dikarya</taxon>
        <taxon>Basidiomycota</taxon>
        <taxon>Agaricomycotina</taxon>
        <taxon>Agaricomycetes</taxon>
        <taxon>Agaricomycetidae</taxon>
        <taxon>Agaricales</taxon>
        <taxon>Marasmiineae</taxon>
        <taxon>Omphalotaceae</taxon>
        <taxon>Gymnopus</taxon>
    </lineage>
</organism>